<dbReference type="AlphaFoldDB" id="A0A6J4TAA9"/>
<feature type="compositionally biased region" description="Basic and acidic residues" evidence="1">
    <location>
        <begin position="92"/>
        <end position="102"/>
    </location>
</feature>
<organism evidence="2">
    <name type="scientific">uncultured Solirubrobacteraceae bacterium</name>
    <dbReference type="NCBI Taxonomy" id="1162706"/>
    <lineage>
        <taxon>Bacteria</taxon>
        <taxon>Bacillati</taxon>
        <taxon>Actinomycetota</taxon>
        <taxon>Thermoleophilia</taxon>
        <taxon>Solirubrobacterales</taxon>
        <taxon>Solirubrobacteraceae</taxon>
        <taxon>environmental samples</taxon>
    </lineage>
</organism>
<feature type="non-terminal residue" evidence="2">
    <location>
        <position position="1"/>
    </location>
</feature>
<reference evidence="2" key="1">
    <citation type="submission" date="2020-02" db="EMBL/GenBank/DDBJ databases">
        <authorList>
            <person name="Meier V. D."/>
        </authorList>
    </citation>
    <scope>NUCLEOTIDE SEQUENCE</scope>
    <source>
        <strain evidence="2">AVDCRST_MAG85</strain>
    </source>
</reference>
<name>A0A6J4TAA9_9ACTN</name>
<evidence type="ECO:0000313" key="2">
    <source>
        <dbReference type="EMBL" id="CAA9517485.1"/>
    </source>
</evidence>
<dbReference type="EMBL" id="CADCVT010000295">
    <property type="protein sequence ID" value="CAA9517485.1"/>
    <property type="molecule type" value="Genomic_DNA"/>
</dbReference>
<gene>
    <name evidence="2" type="ORF">AVDCRST_MAG85-2704</name>
</gene>
<proteinExistence type="predicted"/>
<evidence type="ECO:0000256" key="1">
    <source>
        <dbReference type="SAM" id="MobiDB-lite"/>
    </source>
</evidence>
<feature type="compositionally biased region" description="Basic and acidic residues" evidence="1">
    <location>
        <begin position="50"/>
        <end position="66"/>
    </location>
</feature>
<sequence length="120" mass="12604">GRRRDRAHRTGGQPVPRGGPGPQAHEAGRRGPVARPRRHARVPARAAGAEGHEGPADRREGPDRDAAGVLQRDGQGREARRLARGVHVRPGQGERPDADPPAHRAGRGQAGGTRPPAAPV</sequence>
<protein>
    <submittedName>
        <fullName evidence="2">Uncharacterized protein</fullName>
    </submittedName>
</protein>
<accession>A0A6J4TAA9</accession>
<feature type="region of interest" description="Disordered" evidence="1">
    <location>
        <begin position="1"/>
        <end position="120"/>
    </location>
</feature>
<feature type="non-terminal residue" evidence="2">
    <location>
        <position position="120"/>
    </location>
</feature>